<feature type="transmembrane region" description="Helical" evidence="2">
    <location>
        <begin position="93"/>
        <end position="112"/>
    </location>
</feature>
<feature type="compositionally biased region" description="Polar residues" evidence="1">
    <location>
        <begin position="226"/>
        <end position="236"/>
    </location>
</feature>
<feature type="compositionally biased region" description="Gly residues" evidence="1">
    <location>
        <begin position="196"/>
        <end position="211"/>
    </location>
</feature>
<reference evidence="4" key="1">
    <citation type="submission" date="2023-03" db="EMBL/GenBank/DDBJ databases">
        <title>Massive genome expansion in bonnet fungi (Mycena s.s.) driven by repeated elements and novel gene families across ecological guilds.</title>
        <authorList>
            <consortium name="Lawrence Berkeley National Laboratory"/>
            <person name="Harder C.B."/>
            <person name="Miyauchi S."/>
            <person name="Viragh M."/>
            <person name="Kuo A."/>
            <person name="Thoen E."/>
            <person name="Andreopoulos B."/>
            <person name="Lu D."/>
            <person name="Skrede I."/>
            <person name="Drula E."/>
            <person name="Henrissat B."/>
            <person name="Morin E."/>
            <person name="Kohler A."/>
            <person name="Barry K."/>
            <person name="LaButti K."/>
            <person name="Morin E."/>
            <person name="Salamov A."/>
            <person name="Lipzen A."/>
            <person name="Mereny Z."/>
            <person name="Hegedus B."/>
            <person name="Baldrian P."/>
            <person name="Stursova M."/>
            <person name="Weitz H."/>
            <person name="Taylor A."/>
            <person name="Grigoriev I.V."/>
            <person name="Nagy L.G."/>
            <person name="Martin F."/>
            <person name="Kauserud H."/>
        </authorList>
    </citation>
    <scope>NUCLEOTIDE SEQUENCE</scope>
    <source>
        <strain evidence="4">9144</strain>
    </source>
</reference>
<feature type="chain" id="PRO_5042126229" evidence="3">
    <location>
        <begin position="29"/>
        <end position="247"/>
    </location>
</feature>
<feature type="signal peptide" evidence="3">
    <location>
        <begin position="1"/>
        <end position="28"/>
    </location>
</feature>
<dbReference type="EMBL" id="JARJCW010000044">
    <property type="protein sequence ID" value="KAJ7205261.1"/>
    <property type="molecule type" value="Genomic_DNA"/>
</dbReference>
<feature type="transmembrane region" description="Helical" evidence="2">
    <location>
        <begin position="65"/>
        <end position="87"/>
    </location>
</feature>
<evidence type="ECO:0000313" key="5">
    <source>
        <dbReference type="Proteomes" id="UP001219525"/>
    </source>
</evidence>
<evidence type="ECO:0000256" key="1">
    <source>
        <dbReference type="SAM" id="MobiDB-lite"/>
    </source>
</evidence>
<accession>A0AAD6V816</accession>
<feature type="transmembrane region" description="Helical" evidence="2">
    <location>
        <begin position="38"/>
        <end position="58"/>
    </location>
</feature>
<feature type="compositionally biased region" description="Gly residues" evidence="1">
    <location>
        <begin position="167"/>
        <end position="177"/>
    </location>
</feature>
<name>A0AAD6V816_9AGAR</name>
<organism evidence="4 5">
    <name type="scientific">Mycena pura</name>
    <dbReference type="NCBI Taxonomy" id="153505"/>
    <lineage>
        <taxon>Eukaryota</taxon>
        <taxon>Fungi</taxon>
        <taxon>Dikarya</taxon>
        <taxon>Basidiomycota</taxon>
        <taxon>Agaricomycotina</taxon>
        <taxon>Agaricomycetes</taxon>
        <taxon>Agaricomycetidae</taxon>
        <taxon>Agaricales</taxon>
        <taxon>Marasmiineae</taxon>
        <taxon>Mycenaceae</taxon>
        <taxon>Mycena</taxon>
    </lineage>
</organism>
<keyword evidence="2" id="KW-0472">Membrane</keyword>
<keyword evidence="2" id="KW-1133">Transmembrane helix</keyword>
<keyword evidence="3" id="KW-0732">Signal</keyword>
<gene>
    <name evidence="4" type="ORF">GGX14DRAFT_569015</name>
</gene>
<protein>
    <submittedName>
        <fullName evidence="4">Uncharacterized protein</fullName>
    </submittedName>
</protein>
<proteinExistence type="predicted"/>
<evidence type="ECO:0000313" key="4">
    <source>
        <dbReference type="EMBL" id="KAJ7205261.1"/>
    </source>
</evidence>
<keyword evidence="2" id="KW-0812">Transmembrane</keyword>
<comment type="caution">
    <text evidence="4">The sequence shown here is derived from an EMBL/GenBank/DDBJ whole genome shotgun (WGS) entry which is preliminary data.</text>
</comment>
<evidence type="ECO:0000256" key="2">
    <source>
        <dbReference type="SAM" id="Phobius"/>
    </source>
</evidence>
<evidence type="ECO:0000256" key="3">
    <source>
        <dbReference type="SAM" id="SignalP"/>
    </source>
</evidence>
<feature type="region of interest" description="Disordered" evidence="1">
    <location>
        <begin position="162"/>
        <end position="247"/>
    </location>
</feature>
<sequence>MYACLAFIIGHLVLGALLLSVPHAPATGASEPFPLTEVLLVVGTIVSLVSSTVCMLVNEVVSDRALVVICNWVVVQCLCVREGLFALDIITPVLFPVISYAVLTVAVEYTYLAMQGQRTNRIQELMLAPSRHILDGFLFRLYAMVGLDYVAVMQDMSTAATSSGQGAVVGSGQGATGGDSRDAVGGGQRATRGDTVGSGEGETGSSTGSGGASTSNSTLPPPYASVPTSNHHQPLQASEKVSDLSLV</sequence>
<dbReference type="AlphaFoldDB" id="A0AAD6V816"/>
<dbReference type="Proteomes" id="UP001219525">
    <property type="component" value="Unassembled WGS sequence"/>
</dbReference>
<keyword evidence="5" id="KW-1185">Reference proteome</keyword>